<dbReference type="FunFam" id="1.10.510.10:FF:000571">
    <property type="entry name" value="Maternal embryonic leucine zipper kinase"/>
    <property type="match status" value="1"/>
</dbReference>
<accession>A0AAW1R550</accession>
<dbReference type="Pfam" id="PF00069">
    <property type="entry name" value="Pkinase"/>
    <property type="match status" value="1"/>
</dbReference>
<dbReference type="FunFam" id="3.30.200.20:FF:001075">
    <property type="entry name" value="Snf1-like protein kinase"/>
    <property type="match status" value="1"/>
</dbReference>
<dbReference type="PANTHER" id="PTHR24346">
    <property type="entry name" value="MAP/MICROTUBULE AFFINITY-REGULATING KINASE"/>
    <property type="match status" value="1"/>
</dbReference>
<dbReference type="SUPFAM" id="SSF56112">
    <property type="entry name" value="Protein kinase-like (PK-like)"/>
    <property type="match status" value="1"/>
</dbReference>
<dbReference type="InterPro" id="IPR000719">
    <property type="entry name" value="Prot_kinase_dom"/>
</dbReference>
<keyword evidence="1" id="KW-0547">Nucleotide-binding</keyword>
<organism evidence="4 5">
    <name type="scientific">[Myrmecia] bisecta</name>
    <dbReference type="NCBI Taxonomy" id="41462"/>
    <lineage>
        <taxon>Eukaryota</taxon>
        <taxon>Viridiplantae</taxon>
        <taxon>Chlorophyta</taxon>
        <taxon>core chlorophytes</taxon>
        <taxon>Trebouxiophyceae</taxon>
        <taxon>Trebouxiales</taxon>
        <taxon>Trebouxiaceae</taxon>
        <taxon>Myrmecia</taxon>
    </lineage>
</organism>
<comment type="caution">
    <text evidence="4">The sequence shown here is derived from an EMBL/GenBank/DDBJ whole genome shotgun (WGS) entry which is preliminary data.</text>
</comment>
<evidence type="ECO:0000256" key="1">
    <source>
        <dbReference type="ARBA" id="ARBA00022741"/>
    </source>
</evidence>
<keyword evidence="2" id="KW-0067">ATP-binding</keyword>
<dbReference type="CDD" id="cd14003">
    <property type="entry name" value="STKc_AMPK-like"/>
    <property type="match status" value="1"/>
</dbReference>
<dbReference type="Gene3D" id="1.10.510.10">
    <property type="entry name" value="Transferase(Phosphotransferase) domain 1"/>
    <property type="match status" value="1"/>
</dbReference>
<dbReference type="GO" id="GO:0005737">
    <property type="term" value="C:cytoplasm"/>
    <property type="evidence" value="ECO:0007669"/>
    <property type="project" value="TreeGrafter"/>
</dbReference>
<reference evidence="4 5" key="1">
    <citation type="journal article" date="2024" name="Nat. Commun.">
        <title>Phylogenomics reveals the evolutionary origins of lichenization in chlorophyte algae.</title>
        <authorList>
            <person name="Puginier C."/>
            <person name="Libourel C."/>
            <person name="Otte J."/>
            <person name="Skaloud P."/>
            <person name="Haon M."/>
            <person name="Grisel S."/>
            <person name="Petersen M."/>
            <person name="Berrin J.G."/>
            <person name="Delaux P.M."/>
            <person name="Dal Grande F."/>
            <person name="Keller J."/>
        </authorList>
    </citation>
    <scope>NUCLEOTIDE SEQUENCE [LARGE SCALE GENOMIC DNA]</scope>
    <source>
        <strain evidence="4 5">SAG 2043</strain>
    </source>
</reference>
<protein>
    <recommendedName>
        <fullName evidence="3">Protein kinase domain-containing protein</fullName>
    </recommendedName>
</protein>
<proteinExistence type="predicted"/>
<evidence type="ECO:0000256" key="2">
    <source>
        <dbReference type="ARBA" id="ARBA00022840"/>
    </source>
</evidence>
<keyword evidence="5" id="KW-1185">Reference proteome</keyword>
<evidence type="ECO:0000313" key="5">
    <source>
        <dbReference type="Proteomes" id="UP001489004"/>
    </source>
</evidence>
<dbReference type="PROSITE" id="PS50011">
    <property type="entry name" value="PROTEIN_KINASE_DOM"/>
    <property type="match status" value="1"/>
</dbReference>
<evidence type="ECO:0000259" key="3">
    <source>
        <dbReference type="PROSITE" id="PS50011"/>
    </source>
</evidence>
<dbReference type="SMART" id="SM00220">
    <property type="entry name" value="S_TKc"/>
    <property type="match status" value="1"/>
</dbReference>
<feature type="domain" description="Protein kinase" evidence="3">
    <location>
        <begin position="17"/>
        <end position="276"/>
    </location>
</feature>
<gene>
    <name evidence="4" type="ORF">WJX72_002887</name>
</gene>
<name>A0AAW1R550_9CHLO</name>
<dbReference type="GO" id="GO:0035556">
    <property type="term" value="P:intracellular signal transduction"/>
    <property type="evidence" value="ECO:0007669"/>
    <property type="project" value="TreeGrafter"/>
</dbReference>
<dbReference type="Proteomes" id="UP001489004">
    <property type="component" value="Unassembled WGS sequence"/>
</dbReference>
<dbReference type="InterPro" id="IPR011009">
    <property type="entry name" value="Kinase-like_dom_sf"/>
</dbReference>
<dbReference type="AlphaFoldDB" id="A0AAW1R550"/>
<dbReference type="PANTHER" id="PTHR24346:SF92">
    <property type="entry name" value="SNF1-RELATED PROTEIN KINASE 2.6"/>
    <property type="match status" value="1"/>
</dbReference>
<dbReference type="GO" id="GO:0005524">
    <property type="term" value="F:ATP binding"/>
    <property type="evidence" value="ECO:0007669"/>
    <property type="project" value="UniProtKB-KW"/>
</dbReference>
<sequence length="351" mass="40646">MQPARSNSEPLENHVKYQKVQDLNKGSYGFVVLALDRTTGEYVAIKFMERGEKITKYVEREIINHSNLLHPHIVQFKEVFLTEQHLAIVMEYAPGGDMFQYVKSKRGLQEFEARWFFQQLIIGMDFMHKMGVVNRDIKLENTLLDGSRRPLLKICDFGYSKHAKDSLPKSKVGTPGYTAPEIISNMRHYDGKMVDLWSAGVMLYVMLFCEYPFERPADAQDTRRFQNILQRILQVDYHLPPNKPVSPECRDLLTRILVADPHKRITIPQIQQHPWYLQDLPPGLLTFNDSCLANQQQSAAVTQQNAEAIRQIVREAKRIHGQPVLETQVSDDCEYIDDIIDNESYYNTDTV</sequence>
<dbReference type="GO" id="GO:0004674">
    <property type="term" value="F:protein serine/threonine kinase activity"/>
    <property type="evidence" value="ECO:0007669"/>
    <property type="project" value="TreeGrafter"/>
</dbReference>
<dbReference type="Gene3D" id="3.30.200.20">
    <property type="entry name" value="Phosphorylase Kinase, domain 1"/>
    <property type="match status" value="1"/>
</dbReference>
<evidence type="ECO:0000313" key="4">
    <source>
        <dbReference type="EMBL" id="KAK9828933.1"/>
    </source>
</evidence>
<dbReference type="EMBL" id="JALJOR010000001">
    <property type="protein sequence ID" value="KAK9828933.1"/>
    <property type="molecule type" value="Genomic_DNA"/>
</dbReference>